<dbReference type="EMBL" id="CAKOFQ010008794">
    <property type="protein sequence ID" value="CAH2016017.1"/>
    <property type="molecule type" value="Genomic_DNA"/>
</dbReference>
<comment type="caution">
    <text evidence="1">The sequence shown here is derived from an EMBL/GenBank/DDBJ whole genome shotgun (WGS) entry which is preliminary data.</text>
</comment>
<dbReference type="Proteomes" id="UP001152888">
    <property type="component" value="Unassembled WGS sequence"/>
</dbReference>
<keyword evidence="2" id="KW-1185">Reference proteome</keyword>
<evidence type="ECO:0000313" key="1">
    <source>
        <dbReference type="EMBL" id="CAH2016017.1"/>
    </source>
</evidence>
<name>A0A9P0MM30_ACAOB</name>
<sequence>MVSTSDHFILYKFNLNYSHFVVYQNHQNYLLICDQKKSEKHRIQIHNPSAKTYLLLLFLFTLVNQVELLVCPESSCTEKLR</sequence>
<protein>
    <submittedName>
        <fullName evidence="1">Uncharacterized protein</fullName>
    </submittedName>
</protein>
<proteinExistence type="predicted"/>
<gene>
    <name evidence="1" type="ORF">ACAOBT_LOCUS35086</name>
</gene>
<dbReference type="AlphaFoldDB" id="A0A9P0MM30"/>
<reference evidence="1" key="1">
    <citation type="submission" date="2022-03" db="EMBL/GenBank/DDBJ databases">
        <authorList>
            <person name="Sayadi A."/>
        </authorList>
    </citation>
    <scope>NUCLEOTIDE SEQUENCE</scope>
</reference>
<organism evidence="1 2">
    <name type="scientific">Acanthoscelides obtectus</name>
    <name type="common">Bean weevil</name>
    <name type="synonym">Bruchus obtectus</name>
    <dbReference type="NCBI Taxonomy" id="200917"/>
    <lineage>
        <taxon>Eukaryota</taxon>
        <taxon>Metazoa</taxon>
        <taxon>Ecdysozoa</taxon>
        <taxon>Arthropoda</taxon>
        <taxon>Hexapoda</taxon>
        <taxon>Insecta</taxon>
        <taxon>Pterygota</taxon>
        <taxon>Neoptera</taxon>
        <taxon>Endopterygota</taxon>
        <taxon>Coleoptera</taxon>
        <taxon>Polyphaga</taxon>
        <taxon>Cucujiformia</taxon>
        <taxon>Chrysomeloidea</taxon>
        <taxon>Chrysomelidae</taxon>
        <taxon>Bruchinae</taxon>
        <taxon>Bruchini</taxon>
        <taxon>Acanthoscelides</taxon>
    </lineage>
</organism>
<accession>A0A9P0MM30</accession>
<evidence type="ECO:0000313" key="2">
    <source>
        <dbReference type="Proteomes" id="UP001152888"/>
    </source>
</evidence>